<dbReference type="GO" id="GO:0004520">
    <property type="term" value="F:DNA endonuclease activity"/>
    <property type="evidence" value="ECO:0007669"/>
    <property type="project" value="TreeGrafter"/>
</dbReference>
<keyword evidence="3" id="KW-1185">Reference proteome</keyword>
<dbReference type="Proteomes" id="UP000002171">
    <property type="component" value="Unassembled WGS sequence"/>
</dbReference>
<comment type="caution">
    <text evidence="2">The sequence shown here is derived from an EMBL/GenBank/DDBJ whole genome shotgun (WGS) entry which is preliminary data.</text>
</comment>
<organism evidence="2 3">
    <name type="scientific">Neptuniibacter caesariensis</name>
    <dbReference type="NCBI Taxonomy" id="207954"/>
    <lineage>
        <taxon>Bacteria</taxon>
        <taxon>Pseudomonadati</taxon>
        <taxon>Pseudomonadota</taxon>
        <taxon>Gammaproteobacteria</taxon>
        <taxon>Oceanospirillales</taxon>
        <taxon>Oceanospirillaceae</taxon>
        <taxon>Neptuniibacter</taxon>
    </lineage>
</organism>
<dbReference type="InterPro" id="IPR002625">
    <property type="entry name" value="Smr_dom"/>
</dbReference>
<dbReference type="NCBIfam" id="NF033154">
    <property type="entry name" value="endonuc_SmrA"/>
    <property type="match status" value="1"/>
</dbReference>
<evidence type="ECO:0000313" key="3">
    <source>
        <dbReference type="Proteomes" id="UP000002171"/>
    </source>
</evidence>
<accession>A0A7U8C422</accession>
<dbReference type="InterPro" id="IPR036063">
    <property type="entry name" value="Smr_dom_sf"/>
</dbReference>
<sequence>MSQSDKSFLELMQGEGLDDVVPLKQSGKVNLQDATGKPDEQSLQERRIAAVSGEQEGLSTGEIVLLNHLDPVAWKRDGVQEGVYRNLRLGKYQVDARLDLIRKSIPQCLNELQSFIAECIKYDIRTVLVNHGRSKDRSGMGNRQKSYLNLWLQSLPDVMAFHSAQPQHGGIGAIYVLLKKSDAKRLDNWEKHQKR</sequence>
<proteinExistence type="predicted"/>
<gene>
    <name evidence="2" type="ORF">MED92_01424</name>
</gene>
<dbReference type="Gene3D" id="3.30.1370.110">
    <property type="match status" value="1"/>
</dbReference>
<dbReference type="SMART" id="SM00463">
    <property type="entry name" value="SMR"/>
    <property type="match status" value="1"/>
</dbReference>
<dbReference type="EMBL" id="AAOW01000011">
    <property type="protein sequence ID" value="EAR61028.1"/>
    <property type="molecule type" value="Genomic_DNA"/>
</dbReference>
<dbReference type="AlphaFoldDB" id="A0A7U8C422"/>
<evidence type="ECO:0000313" key="2">
    <source>
        <dbReference type="EMBL" id="EAR61028.1"/>
    </source>
</evidence>
<name>A0A7U8C422_NEPCE</name>
<evidence type="ECO:0000259" key="1">
    <source>
        <dbReference type="PROSITE" id="PS50828"/>
    </source>
</evidence>
<feature type="domain" description="Smr" evidence="1">
    <location>
        <begin position="98"/>
        <end position="179"/>
    </location>
</feature>
<reference evidence="2 3" key="1">
    <citation type="submission" date="2006-02" db="EMBL/GenBank/DDBJ databases">
        <authorList>
            <person name="Pinhassi J."/>
            <person name="Pedros-Alio C."/>
            <person name="Ferriera S."/>
            <person name="Johnson J."/>
            <person name="Kravitz S."/>
            <person name="Halpern A."/>
            <person name="Remington K."/>
            <person name="Beeson K."/>
            <person name="Tran B."/>
            <person name="Rogers Y.-H."/>
            <person name="Friedman R."/>
            <person name="Venter J.C."/>
        </authorList>
    </citation>
    <scope>NUCLEOTIDE SEQUENCE [LARGE SCALE GENOMIC DNA]</scope>
    <source>
        <strain evidence="2 3">MED92</strain>
    </source>
</reference>
<dbReference type="SUPFAM" id="SSF160443">
    <property type="entry name" value="SMR domain-like"/>
    <property type="match status" value="1"/>
</dbReference>
<dbReference type="Pfam" id="PF01713">
    <property type="entry name" value="Smr"/>
    <property type="match status" value="1"/>
</dbReference>
<dbReference type="InterPro" id="IPR047688">
    <property type="entry name" value="Endonuc_SmrA"/>
</dbReference>
<dbReference type="PROSITE" id="PS50828">
    <property type="entry name" value="SMR"/>
    <property type="match status" value="1"/>
</dbReference>
<protein>
    <recommendedName>
        <fullName evidence="1">Smr domain-containing protein</fullName>
    </recommendedName>
</protein>
<dbReference type="RefSeq" id="WP_007022304.1">
    <property type="nucleotide sequence ID" value="NZ_CH724127.1"/>
</dbReference>
<dbReference type="PANTHER" id="PTHR35562">
    <property type="entry name" value="DNA ENDONUCLEASE SMRA-RELATED"/>
    <property type="match status" value="1"/>
</dbReference>
<dbReference type="OrthoDB" id="9808881at2"/>
<dbReference type="PANTHER" id="PTHR35562:SF2">
    <property type="entry name" value="DNA ENDONUCLEASE SMRA-RELATED"/>
    <property type="match status" value="1"/>
</dbReference>